<dbReference type="Proteomes" id="UP000054321">
    <property type="component" value="Unassembled WGS sequence"/>
</dbReference>
<reference evidence="2" key="2">
    <citation type="submission" date="2015-01" db="EMBL/GenBank/DDBJ databases">
        <title>Evolutionary Origins and Diversification of the Mycorrhizal Mutualists.</title>
        <authorList>
            <consortium name="DOE Joint Genome Institute"/>
            <consortium name="Mycorrhizal Genomics Consortium"/>
            <person name="Kohler A."/>
            <person name="Kuo A."/>
            <person name="Nagy L.G."/>
            <person name="Floudas D."/>
            <person name="Copeland A."/>
            <person name="Barry K.W."/>
            <person name="Cichocki N."/>
            <person name="Veneault-Fourrey C."/>
            <person name="LaButti K."/>
            <person name="Lindquist E.A."/>
            <person name="Lipzen A."/>
            <person name="Lundell T."/>
            <person name="Morin E."/>
            <person name="Murat C."/>
            <person name="Riley R."/>
            <person name="Ohm R."/>
            <person name="Sun H."/>
            <person name="Tunlid A."/>
            <person name="Henrissat B."/>
            <person name="Grigoriev I.V."/>
            <person name="Hibbett D.S."/>
            <person name="Martin F."/>
        </authorList>
    </citation>
    <scope>NUCLEOTIDE SEQUENCE [LARGE SCALE GENOMIC DNA]</scope>
    <source>
        <strain evidence="2">Zn</strain>
    </source>
</reference>
<sequence>MPDTLYHVQPIWGGGGRPCANLAMSAFGSMGVASPLARHSSDPRFGDGSRNHCLFLAHHDEAVPTPPASAMCDLVCEGRREPTTTAREVDEESPLSGRFCRGNAQAATQKSKCDGC</sequence>
<dbReference type="InParanoid" id="A0A0C3HFS1"/>
<gene>
    <name evidence="1" type="ORF">OIDMADRAFT_28840</name>
</gene>
<keyword evidence="2" id="KW-1185">Reference proteome</keyword>
<organism evidence="1 2">
    <name type="scientific">Oidiodendron maius (strain Zn)</name>
    <dbReference type="NCBI Taxonomy" id="913774"/>
    <lineage>
        <taxon>Eukaryota</taxon>
        <taxon>Fungi</taxon>
        <taxon>Dikarya</taxon>
        <taxon>Ascomycota</taxon>
        <taxon>Pezizomycotina</taxon>
        <taxon>Leotiomycetes</taxon>
        <taxon>Leotiomycetes incertae sedis</taxon>
        <taxon>Myxotrichaceae</taxon>
        <taxon>Oidiodendron</taxon>
    </lineage>
</organism>
<dbReference type="EMBL" id="KN832876">
    <property type="protein sequence ID" value="KIN01147.1"/>
    <property type="molecule type" value="Genomic_DNA"/>
</dbReference>
<accession>A0A0C3HFS1</accession>
<protein>
    <submittedName>
        <fullName evidence="1">Uncharacterized protein</fullName>
    </submittedName>
</protein>
<dbReference type="AlphaFoldDB" id="A0A0C3HFS1"/>
<evidence type="ECO:0000313" key="1">
    <source>
        <dbReference type="EMBL" id="KIN01147.1"/>
    </source>
</evidence>
<name>A0A0C3HFS1_OIDMZ</name>
<reference evidence="1 2" key="1">
    <citation type="submission" date="2014-04" db="EMBL/GenBank/DDBJ databases">
        <authorList>
            <consortium name="DOE Joint Genome Institute"/>
            <person name="Kuo A."/>
            <person name="Martino E."/>
            <person name="Perotto S."/>
            <person name="Kohler A."/>
            <person name="Nagy L.G."/>
            <person name="Floudas D."/>
            <person name="Copeland A."/>
            <person name="Barry K.W."/>
            <person name="Cichocki N."/>
            <person name="Veneault-Fourrey C."/>
            <person name="LaButti K."/>
            <person name="Lindquist E.A."/>
            <person name="Lipzen A."/>
            <person name="Lundell T."/>
            <person name="Morin E."/>
            <person name="Murat C."/>
            <person name="Sun H."/>
            <person name="Tunlid A."/>
            <person name="Henrissat B."/>
            <person name="Grigoriev I.V."/>
            <person name="Hibbett D.S."/>
            <person name="Martin F."/>
            <person name="Nordberg H.P."/>
            <person name="Cantor M.N."/>
            <person name="Hua S.X."/>
        </authorList>
    </citation>
    <scope>NUCLEOTIDE SEQUENCE [LARGE SCALE GENOMIC DNA]</scope>
    <source>
        <strain evidence="1 2">Zn</strain>
    </source>
</reference>
<dbReference type="HOGENOM" id="CLU_2097538_0_0_1"/>
<proteinExistence type="predicted"/>
<evidence type="ECO:0000313" key="2">
    <source>
        <dbReference type="Proteomes" id="UP000054321"/>
    </source>
</evidence>